<dbReference type="AlphaFoldDB" id="A0A5Q0H8B9"/>
<evidence type="ECO:0000256" key="1">
    <source>
        <dbReference type="SAM" id="MobiDB-lite"/>
    </source>
</evidence>
<dbReference type="KEGG" id="ssyi:EKG83_38015"/>
<keyword evidence="2" id="KW-0812">Transmembrane</keyword>
<feature type="compositionally biased region" description="Polar residues" evidence="1">
    <location>
        <begin position="214"/>
        <end position="228"/>
    </location>
</feature>
<evidence type="ECO:0000313" key="4">
    <source>
        <dbReference type="EMBL" id="QFZ22451.1"/>
    </source>
</evidence>
<reference evidence="5" key="1">
    <citation type="journal article" date="2021" name="Curr. Microbiol.">
        <title>Complete genome of nocamycin-producing strain Saccharothrix syringae NRRL B-16468 reveals the biosynthetic potential for secondary metabolites.</title>
        <authorList>
            <person name="Mo X."/>
            <person name="Yang S."/>
        </authorList>
    </citation>
    <scope>NUCLEOTIDE SEQUENCE [LARGE SCALE GENOMIC DNA]</scope>
    <source>
        <strain evidence="5">ATCC 51364 / DSM 43886 / JCM 6844 / KCTC 9398 / NBRC 14523 / NRRL B-16468 / INA 2240</strain>
    </source>
</reference>
<organism evidence="4 5">
    <name type="scientific">Saccharothrix syringae</name>
    <name type="common">Nocardiopsis syringae</name>
    <dbReference type="NCBI Taxonomy" id="103733"/>
    <lineage>
        <taxon>Bacteria</taxon>
        <taxon>Bacillati</taxon>
        <taxon>Actinomycetota</taxon>
        <taxon>Actinomycetes</taxon>
        <taxon>Pseudonocardiales</taxon>
        <taxon>Pseudonocardiaceae</taxon>
        <taxon>Saccharothrix</taxon>
    </lineage>
</organism>
<feature type="region of interest" description="Disordered" evidence="1">
    <location>
        <begin position="214"/>
        <end position="238"/>
    </location>
</feature>
<keyword evidence="5" id="KW-1185">Reference proteome</keyword>
<accession>A0A5Q0H8B9</accession>
<feature type="transmembrane region" description="Helical" evidence="2">
    <location>
        <begin position="39"/>
        <end position="59"/>
    </location>
</feature>
<gene>
    <name evidence="4" type="ORF">EKG83_38015</name>
</gene>
<proteinExistence type="predicted"/>
<protein>
    <submittedName>
        <fullName evidence="4">CHAP domain-containing protein</fullName>
    </submittedName>
</protein>
<evidence type="ECO:0000256" key="2">
    <source>
        <dbReference type="SAM" id="Phobius"/>
    </source>
</evidence>
<dbReference type="Gene3D" id="3.90.1720.10">
    <property type="entry name" value="endopeptidase domain like (from Nostoc punctiforme)"/>
    <property type="match status" value="1"/>
</dbReference>
<dbReference type="OrthoDB" id="9815928at2"/>
<dbReference type="InterPro" id="IPR038765">
    <property type="entry name" value="Papain-like_cys_pep_sf"/>
</dbReference>
<feature type="region of interest" description="Disordered" evidence="1">
    <location>
        <begin position="1"/>
        <end position="30"/>
    </location>
</feature>
<dbReference type="SUPFAM" id="SSF54001">
    <property type="entry name" value="Cysteine proteinases"/>
    <property type="match status" value="1"/>
</dbReference>
<dbReference type="InterPro" id="IPR007921">
    <property type="entry name" value="CHAP_dom"/>
</dbReference>
<sequence length="238" mass="24707">MVPGSLKDRPRCSPESGGVGQRRPRNTRTRGETTVLSRVIRVFALVAALFAVTSGAAVATAQVSAAEESTAEAEASLGAKVAAIAKRELANEDRNHEKGANNCNFYSGKAGSGSTKGCPKGWRAEAWCADFLKYVWKQAGAKTSGITPAAASLYAYGKNNKTWNSGSSIKGVKVGDAVVYELKNSGTWARHVGIVTGVSTKTGKITVISGNSGVNSKQVSSRTFTPDGSVSGYASPVS</sequence>
<evidence type="ECO:0000313" key="5">
    <source>
        <dbReference type="Proteomes" id="UP000325787"/>
    </source>
</evidence>
<feature type="compositionally biased region" description="Basic and acidic residues" evidence="1">
    <location>
        <begin position="1"/>
        <end position="12"/>
    </location>
</feature>
<keyword evidence="2" id="KW-1133">Transmembrane helix</keyword>
<dbReference type="Pfam" id="PF05257">
    <property type="entry name" value="CHAP"/>
    <property type="match status" value="1"/>
</dbReference>
<dbReference type="Proteomes" id="UP000325787">
    <property type="component" value="Chromosome"/>
</dbReference>
<name>A0A5Q0H8B9_SACSY</name>
<keyword evidence="2" id="KW-0472">Membrane</keyword>
<feature type="domain" description="Peptidase C51" evidence="3">
    <location>
        <begin position="126"/>
        <end position="211"/>
    </location>
</feature>
<evidence type="ECO:0000259" key="3">
    <source>
        <dbReference type="Pfam" id="PF05257"/>
    </source>
</evidence>
<dbReference type="EMBL" id="CP034550">
    <property type="protein sequence ID" value="QFZ22451.1"/>
    <property type="molecule type" value="Genomic_DNA"/>
</dbReference>